<feature type="signal peptide" evidence="1">
    <location>
        <begin position="1"/>
        <end position="23"/>
    </location>
</feature>
<dbReference type="EMBL" id="JACNLK010000041">
    <property type="protein sequence ID" value="MBC8208483.1"/>
    <property type="molecule type" value="Genomic_DNA"/>
</dbReference>
<proteinExistence type="predicted"/>
<sequence length="326" mass="36945">MNQPYHLLVGLCLLLAIPPIATAQTMDLTSGLENSVLLQLKETNTVSNRLRLTTDLDFTTQTQLQGRVVIDNRSHWQESGPLTSSFSIHRAILEYEQGRHLLLIGRQRIPLGVGRIWNPIDRFNPIDIHSPEPEEREGSEALRHEYSLTRLGALDLVIARRQQLARVKTFKHEMDLGLIAMIDNRNKEDTLGWEMAGALGNTKIEIRSEGGLSRERDSGEWQKDWIIGGEYPLSENLALLGEYHHDSQDRDALGWLLSLQPEAFWSAALLGIVSLNDGSFFLAPSLHWSLADEQTLDFSIHLYSGNENKMFGGQNNQGYLRWSIHF</sequence>
<gene>
    <name evidence="2" type="ORF">H8E79_04885</name>
</gene>
<dbReference type="Proteomes" id="UP000599024">
    <property type="component" value="Unassembled WGS sequence"/>
</dbReference>
<evidence type="ECO:0008006" key="4">
    <source>
        <dbReference type="Google" id="ProtNLM"/>
    </source>
</evidence>
<dbReference type="AlphaFoldDB" id="A0A8J6N816"/>
<name>A0A8J6N816_9BACT</name>
<organism evidence="2 3">
    <name type="scientific">Candidatus Desulfatifera sulfidica</name>
    <dbReference type="NCBI Taxonomy" id="2841691"/>
    <lineage>
        <taxon>Bacteria</taxon>
        <taxon>Pseudomonadati</taxon>
        <taxon>Thermodesulfobacteriota</taxon>
        <taxon>Desulfobulbia</taxon>
        <taxon>Desulfobulbales</taxon>
        <taxon>Desulfobulbaceae</taxon>
        <taxon>Candidatus Desulfatifera</taxon>
    </lineage>
</organism>
<evidence type="ECO:0000313" key="2">
    <source>
        <dbReference type="EMBL" id="MBC8208483.1"/>
    </source>
</evidence>
<feature type="chain" id="PRO_5035262889" description="DUF481 domain-containing protein" evidence="1">
    <location>
        <begin position="24"/>
        <end position="326"/>
    </location>
</feature>
<evidence type="ECO:0000313" key="3">
    <source>
        <dbReference type="Proteomes" id="UP000599024"/>
    </source>
</evidence>
<evidence type="ECO:0000256" key="1">
    <source>
        <dbReference type="SAM" id="SignalP"/>
    </source>
</evidence>
<reference evidence="2 3" key="1">
    <citation type="submission" date="2020-08" db="EMBL/GenBank/DDBJ databases">
        <title>Bridging the membrane lipid divide: bacteria of the FCB group superphylum have the potential to synthesize archaeal ether lipids.</title>
        <authorList>
            <person name="Villanueva L."/>
            <person name="Von Meijenfeldt F.A.B."/>
            <person name="Westbye A.B."/>
            <person name="Yadav S."/>
            <person name="Hopmans E.C."/>
            <person name="Dutilh B.E."/>
            <person name="Sinninghe Damste J.S."/>
        </authorList>
    </citation>
    <scope>NUCLEOTIDE SEQUENCE [LARGE SCALE GENOMIC DNA]</scope>
    <source>
        <strain evidence="2">NIOZ-UU81</strain>
    </source>
</reference>
<keyword evidence="1" id="KW-0732">Signal</keyword>
<protein>
    <recommendedName>
        <fullName evidence="4">DUF481 domain-containing protein</fullName>
    </recommendedName>
</protein>
<comment type="caution">
    <text evidence="2">The sequence shown here is derived from an EMBL/GenBank/DDBJ whole genome shotgun (WGS) entry which is preliminary data.</text>
</comment>
<accession>A0A8J6N816</accession>